<protein>
    <recommendedName>
        <fullName evidence="3">N-acetyltransferase domain-containing protein</fullName>
    </recommendedName>
</protein>
<keyword evidence="2" id="KW-1185">Reference proteome</keyword>
<dbReference type="RefSeq" id="WP_196097624.1">
    <property type="nucleotide sequence ID" value="NZ_CP064939.1"/>
</dbReference>
<dbReference type="KEGG" id="pex:IZT61_14320"/>
<name>A0A7U3Q479_9SPHI</name>
<evidence type="ECO:0000313" key="1">
    <source>
        <dbReference type="EMBL" id="QPH38263.1"/>
    </source>
</evidence>
<dbReference type="SUPFAM" id="SSF55729">
    <property type="entry name" value="Acyl-CoA N-acyltransferases (Nat)"/>
    <property type="match status" value="1"/>
</dbReference>
<evidence type="ECO:0000313" key="2">
    <source>
        <dbReference type="Proteomes" id="UP000594759"/>
    </source>
</evidence>
<dbReference type="InterPro" id="IPR016181">
    <property type="entry name" value="Acyl_CoA_acyltransferase"/>
</dbReference>
<accession>A0A7U3Q479</accession>
<proteinExistence type="predicted"/>
<dbReference type="EMBL" id="CP064939">
    <property type="protein sequence ID" value="QPH38263.1"/>
    <property type="molecule type" value="Genomic_DNA"/>
</dbReference>
<gene>
    <name evidence="1" type="ORF">IZT61_14320</name>
</gene>
<dbReference type="Proteomes" id="UP000594759">
    <property type="component" value="Chromosome"/>
</dbReference>
<evidence type="ECO:0008006" key="3">
    <source>
        <dbReference type="Google" id="ProtNLM"/>
    </source>
</evidence>
<sequence length="203" mass="23796">MSIFLDLKKNETTSFVFKRAQSQSEYLAIYNSRLNICQKDFPYILDLTKEFPAKDKFDDYSILFYVTVDNRVVASCRITPYHDEAWEISSNLPDDINLSLDKDKAVQLNRVYIEDRYRNQNLHAFMFYHFSDWVLQNTPYTVYFAVCKLGLVRLYKNIGASSVIDEGFLLKGRADHKYYLVTGEISSFNKLIKKKVLKTSTLK</sequence>
<reference evidence="1 2" key="1">
    <citation type="submission" date="2020-11" db="EMBL/GenBank/DDBJ databases">
        <title>Pedobacter endophytica, an endophytic bacteria isolated form Carex pumila.</title>
        <authorList>
            <person name="Peng Y."/>
            <person name="Jiang L."/>
            <person name="Lee J."/>
        </authorList>
    </citation>
    <scope>NUCLEOTIDE SEQUENCE [LARGE SCALE GENOMIC DNA]</scope>
    <source>
        <strain evidence="1 2">JBR3-12</strain>
    </source>
</reference>
<dbReference type="Gene3D" id="3.40.630.30">
    <property type="match status" value="1"/>
</dbReference>
<dbReference type="AlphaFoldDB" id="A0A7U3Q479"/>
<organism evidence="1 2">
    <name type="scientific">Pedobacter endophyticus</name>
    <dbReference type="NCBI Taxonomy" id="2789740"/>
    <lineage>
        <taxon>Bacteria</taxon>
        <taxon>Pseudomonadati</taxon>
        <taxon>Bacteroidota</taxon>
        <taxon>Sphingobacteriia</taxon>
        <taxon>Sphingobacteriales</taxon>
        <taxon>Sphingobacteriaceae</taxon>
        <taxon>Pedobacter</taxon>
    </lineage>
</organism>